<dbReference type="InterPro" id="IPR029044">
    <property type="entry name" value="Nucleotide-diphossugar_trans"/>
</dbReference>
<evidence type="ECO:0000313" key="3">
    <source>
        <dbReference type="Proteomes" id="UP000599179"/>
    </source>
</evidence>
<comment type="caution">
    <text evidence="2">The sequence shown here is derived from an EMBL/GenBank/DDBJ whole genome shotgun (WGS) entry which is preliminary data.</text>
</comment>
<dbReference type="Gene3D" id="3.90.550.10">
    <property type="entry name" value="Spore Coat Polysaccharide Biosynthesis Protein SpsA, Chain A"/>
    <property type="match status" value="1"/>
</dbReference>
<protein>
    <recommendedName>
        <fullName evidence="1">Glycosyltransferase 2-like domain-containing protein</fullName>
    </recommendedName>
</protein>
<dbReference type="SUPFAM" id="SSF53448">
    <property type="entry name" value="Nucleotide-diphospho-sugar transferases"/>
    <property type="match status" value="1"/>
</dbReference>
<gene>
    <name evidence="2" type="ORF">GCM10010832_10760</name>
</gene>
<dbReference type="RefSeq" id="WP_188458076.1">
    <property type="nucleotide sequence ID" value="NZ_BMGM01000004.1"/>
</dbReference>
<evidence type="ECO:0000313" key="2">
    <source>
        <dbReference type="EMBL" id="GGE32336.1"/>
    </source>
</evidence>
<keyword evidence="3" id="KW-1185">Reference proteome</keyword>
<accession>A0ABQ1SGU1</accession>
<proteinExistence type="predicted"/>
<dbReference type="Proteomes" id="UP000599179">
    <property type="component" value="Unassembled WGS sequence"/>
</dbReference>
<dbReference type="CDD" id="cd00761">
    <property type="entry name" value="Glyco_tranf_GTA_type"/>
    <property type="match status" value="1"/>
</dbReference>
<feature type="domain" description="Glycosyltransferase 2-like" evidence="1">
    <location>
        <begin position="5"/>
        <end position="167"/>
    </location>
</feature>
<dbReference type="Pfam" id="PF00535">
    <property type="entry name" value="Glycos_transf_2"/>
    <property type="match status" value="1"/>
</dbReference>
<organism evidence="2 3">
    <name type="scientific">Psychroflexus planctonicus</name>
    <dbReference type="NCBI Taxonomy" id="1526575"/>
    <lineage>
        <taxon>Bacteria</taxon>
        <taxon>Pseudomonadati</taxon>
        <taxon>Bacteroidota</taxon>
        <taxon>Flavobacteriia</taxon>
        <taxon>Flavobacteriales</taxon>
        <taxon>Flavobacteriaceae</taxon>
        <taxon>Psychroflexus</taxon>
    </lineage>
</organism>
<evidence type="ECO:0000259" key="1">
    <source>
        <dbReference type="Pfam" id="PF00535"/>
    </source>
</evidence>
<name>A0ABQ1SGU1_9FLAO</name>
<dbReference type="PANTHER" id="PTHR22916">
    <property type="entry name" value="GLYCOSYLTRANSFERASE"/>
    <property type="match status" value="1"/>
</dbReference>
<sequence length="287" mass="33292">MNGISVIICCYNSEQRIKPTLEHLNLQEANFPWELIIVDNNCTDATVQTVNYCIKEMHQLAERTNIVKETEPGLNYARLRGVKASKYDLVLFCDDDNWLNESYLQRGFDFLKNNPDFGVVGGNGIEKCEINPPKWFDKYKSLYAIGCRNDGEVSNVYGAGMLLKKELLSGINFSMSDRKGDSLASGGDSEICYNVISKGYKIRQLCDNTFYHFIPKDRLKNIYIYNMFYAVGKTRKELYKIAPKHYKLFNPSYRLRKDIKNLFKALLKLDWLSVKCNFYSLKAYWLN</sequence>
<reference evidence="3" key="1">
    <citation type="journal article" date="2019" name="Int. J. Syst. Evol. Microbiol.">
        <title>The Global Catalogue of Microorganisms (GCM) 10K type strain sequencing project: providing services to taxonomists for standard genome sequencing and annotation.</title>
        <authorList>
            <consortium name="The Broad Institute Genomics Platform"/>
            <consortium name="The Broad Institute Genome Sequencing Center for Infectious Disease"/>
            <person name="Wu L."/>
            <person name="Ma J."/>
        </authorList>
    </citation>
    <scope>NUCLEOTIDE SEQUENCE [LARGE SCALE GENOMIC DNA]</scope>
    <source>
        <strain evidence="3">CGMCC 1.12931</strain>
    </source>
</reference>
<dbReference type="InterPro" id="IPR001173">
    <property type="entry name" value="Glyco_trans_2-like"/>
</dbReference>
<dbReference type="EMBL" id="BMGM01000004">
    <property type="protein sequence ID" value="GGE32336.1"/>
    <property type="molecule type" value="Genomic_DNA"/>
</dbReference>